<dbReference type="Proteomes" id="UP000068447">
    <property type="component" value="Chromosome"/>
</dbReference>
<dbReference type="RefSeq" id="WP_062478452.1">
    <property type="nucleotide sequence ID" value="NZ_CP013650.1"/>
</dbReference>
<sequence length="159" mass="17385">MQSDKNTLLIIGAICSFAAALAHLGCIVFGGDWYRFFGAGEQMASMAEQGLWYPTIVTSVLVVVLLVWSLYALSGARVITRLPLLRSGLCAISAIYLIRGVAFIWLMPMFPENSLTFWLVSSGVCLTIGLLYALGTYQVWESRTAAMAGLRNPSPRSLR</sequence>
<name>A0A0U2JIQ8_9ALTE</name>
<reference evidence="2 3" key="1">
    <citation type="submission" date="2015-12" db="EMBL/GenBank/DDBJ databases">
        <title>Complete genome of Lacimicrobium alkaliphilum KCTC 32984.</title>
        <authorList>
            <person name="Kim S.-G."/>
            <person name="Lee Y.-J."/>
        </authorList>
    </citation>
    <scope>NUCLEOTIDE SEQUENCE [LARGE SCALE GENOMIC DNA]</scope>
    <source>
        <strain evidence="2 3">YelD216</strain>
    </source>
</reference>
<organism evidence="2 3">
    <name type="scientific">Lacimicrobium alkaliphilum</name>
    <dbReference type="NCBI Taxonomy" id="1526571"/>
    <lineage>
        <taxon>Bacteria</taxon>
        <taxon>Pseudomonadati</taxon>
        <taxon>Pseudomonadota</taxon>
        <taxon>Gammaproteobacteria</taxon>
        <taxon>Alteromonadales</taxon>
        <taxon>Alteromonadaceae</taxon>
        <taxon>Lacimicrobium</taxon>
    </lineage>
</organism>
<dbReference type="OrthoDB" id="5457135at2"/>
<proteinExistence type="predicted"/>
<evidence type="ECO:0008006" key="4">
    <source>
        <dbReference type="Google" id="ProtNLM"/>
    </source>
</evidence>
<keyword evidence="1" id="KW-0812">Transmembrane</keyword>
<gene>
    <name evidence="2" type="ORF">AT746_07285</name>
</gene>
<protein>
    <recommendedName>
        <fullName evidence="4">DUF3995 domain-containing protein</fullName>
    </recommendedName>
</protein>
<evidence type="ECO:0000313" key="3">
    <source>
        <dbReference type="Proteomes" id="UP000068447"/>
    </source>
</evidence>
<feature type="transmembrane region" description="Helical" evidence="1">
    <location>
        <begin position="115"/>
        <end position="134"/>
    </location>
</feature>
<evidence type="ECO:0000256" key="1">
    <source>
        <dbReference type="SAM" id="Phobius"/>
    </source>
</evidence>
<keyword evidence="1" id="KW-0472">Membrane</keyword>
<dbReference type="AlphaFoldDB" id="A0A0U2JIQ8"/>
<dbReference type="STRING" id="1526571.AT746_07285"/>
<feature type="transmembrane region" description="Helical" evidence="1">
    <location>
        <begin position="85"/>
        <end position="109"/>
    </location>
</feature>
<dbReference type="KEGG" id="lal:AT746_07285"/>
<feature type="transmembrane region" description="Helical" evidence="1">
    <location>
        <begin position="51"/>
        <end position="73"/>
    </location>
</feature>
<feature type="transmembrane region" description="Helical" evidence="1">
    <location>
        <begin position="7"/>
        <end position="31"/>
    </location>
</feature>
<evidence type="ECO:0000313" key="2">
    <source>
        <dbReference type="EMBL" id="ALS98086.1"/>
    </source>
</evidence>
<accession>A0A0U2JIQ8</accession>
<dbReference type="EMBL" id="CP013650">
    <property type="protein sequence ID" value="ALS98086.1"/>
    <property type="molecule type" value="Genomic_DNA"/>
</dbReference>
<keyword evidence="1" id="KW-1133">Transmembrane helix</keyword>
<keyword evidence="3" id="KW-1185">Reference proteome</keyword>